<proteinExistence type="predicted"/>
<dbReference type="GO" id="GO:0070762">
    <property type="term" value="C:nuclear pore transmembrane ring"/>
    <property type="evidence" value="ECO:0007669"/>
    <property type="project" value="TreeGrafter"/>
</dbReference>
<keyword evidence="4" id="KW-1185">Reference proteome</keyword>
<evidence type="ECO:0000256" key="1">
    <source>
        <dbReference type="SAM" id="MobiDB-lite"/>
    </source>
</evidence>
<name>A0A9W9EW77_9EURO</name>
<dbReference type="GO" id="GO:0030474">
    <property type="term" value="P:spindle pole body duplication"/>
    <property type="evidence" value="ECO:0007669"/>
    <property type="project" value="TreeGrafter"/>
</dbReference>
<dbReference type="PANTHER" id="PTHR28003">
    <property type="entry name" value="NUCLEOPORIN POM34"/>
    <property type="match status" value="1"/>
</dbReference>
<feature type="compositionally biased region" description="Polar residues" evidence="1">
    <location>
        <begin position="155"/>
        <end position="176"/>
    </location>
</feature>
<feature type="region of interest" description="Disordered" evidence="1">
    <location>
        <begin position="129"/>
        <end position="193"/>
    </location>
</feature>
<sequence length="300" mass="32047">MASRSLPSTPKAAAPVSIPASAGSDTPGKWRHPQLGEVVRRQNASTFDDKNLRRLVSNAGALVVTWVYGSTFKSYMRHVFDPENHPVYHHLPLLLVQLFFAFNIFIALYPLFRRKDDFSDIPLTPNQRALLGLDPNATPPATPGTTYVTPPRYRVSTSRKASPASANGHSPSSPLSATPGLSGRRVSSGPFSPASSPLFHKAVSNENVARGSVRRQSIGSSSPLARSNSFSNSLGNSGNSFGNSFGNSLGASWAPPLENRAWARAALLLLPASDRAWGLATNGFMSAAGGYLPATVLFDF</sequence>
<dbReference type="GO" id="GO:0005640">
    <property type="term" value="C:nuclear outer membrane"/>
    <property type="evidence" value="ECO:0007669"/>
    <property type="project" value="TreeGrafter"/>
</dbReference>
<dbReference type="OrthoDB" id="429932at2759"/>
<dbReference type="EMBL" id="JAPQKI010000009">
    <property type="protein sequence ID" value="KAJ5089123.1"/>
    <property type="molecule type" value="Genomic_DNA"/>
</dbReference>
<reference evidence="3" key="1">
    <citation type="submission" date="2022-11" db="EMBL/GenBank/DDBJ databases">
        <authorList>
            <person name="Petersen C."/>
        </authorList>
    </citation>
    <scope>NUCLEOTIDE SEQUENCE</scope>
    <source>
        <strain evidence="3">IBT 30761</strain>
    </source>
</reference>
<accession>A0A9W9EW77</accession>
<gene>
    <name evidence="3" type="ORF">N7532_007807</name>
</gene>
<keyword evidence="2" id="KW-1133">Transmembrane helix</keyword>
<feature type="region of interest" description="Disordered" evidence="1">
    <location>
        <begin position="1"/>
        <end position="35"/>
    </location>
</feature>
<evidence type="ECO:0000256" key="2">
    <source>
        <dbReference type="SAM" id="Phobius"/>
    </source>
</evidence>
<feature type="transmembrane region" description="Helical" evidence="2">
    <location>
        <begin position="91"/>
        <end position="112"/>
    </location>
</feature>
<dbReference type="GO" id="GO:0006606">
    <property type="term" value="P:protein import into nucleus"/>
    <property type="evidence" value="ECO:0007669"/>
    <property type="project" value="TreeGrafter"/>
</dbReference>
<evidence type="ECO:0000313" key="4">
    <source>
        <dbReference type="Proteomes" id="UP001149074"/>
    </source>
</evidence>
<dbReference type="RefSeq" id="XP_056471105.1">
    <property type="nucleotide sequence ID" value="XM_056620299.1"/>
</dbReference>
<protein>
    <recommendedName>
        <fullName evidence="5">Nuclear pore complex component</fullName>
    </recommendedName>
</protein>
<dbReference type="Pfam" id="PF08058">
    <property type="entry name" value="NPCC"/>
    <property type="match status" value="1"/>
</dbReference>
<dbReference type="PANTHER" id="PTHR28003:SF1">
    <property type="entry name" value="NUCLEOPORIN POM34"/>
    <property type="match status" value="1"/>
</dbReference>
<keyword evidence="2" id="KW-0472">Membrane</keyword>
<dbReference type="Proteomes" id="UP001149074">
    <property type="component" value="Unassembled WGS sequence"/>
</dbReference>
<feature type="region of interest" description="Disordered" evidence="1">
    <location>
        <begin position="210"/>
        <end position="229"/>
    </location>
</feature>
<comment type="caution">
    <text evidence="3">The sequence shown here is derived from an EMBL/GenBank/DDBJ whole genome shotgun (WGS) entry which is preliminary data.</text>
</comment>
<feature type="compositionally biased region" description="Polar residues" evidence="1">
    <location>
        <begin position="214"/>
        <end position="226"/>
    </location>
</feature>
<dbReference type="GeneID" id="81359278"/>
<dbReference type="InterPro" id="IPR012578">
    <property type="entry name" value="Nucl_pore_cmplx"/>
</dbReference>
<feature type="transmembrane region" description="Helical" evidence="2">
    <location>
        <begin position="55"/>
        <end position="71"/>
    </location>
</feature>
<evidence type="ECO:0000313" key="3">
    <source>
        <dbReference type="EMBL" id="KAJ5089123.1"/>
    </source>
</evidence>
<evidence type="ECO:0008006" key="5">
    <source>
        <dbReference type="Google" id="ProtNLM"/>
    </source>
</evidence>
<dbReference type="AlphaFoldDB" id="A0A9W9EW77"/>
<reference evidence="3" key="2">
    <citation type="journal article" date="2023" name="IMA Fungus">
        <title>Comparative genomic study of the Penicillium genus elucidates a diverse pangenome and 15 lateral gene transfer events.</title>
        <authorList>
            <person name="Petersen C."/>
            <person name="Sorensen T."/>
            <person name="Nielsen M.R."/>
            <person name="Sondergaard T.E."/>
            <person name="Sorensen J.L."/>
            <person name="Fitzpatrick D.A."/>
            <person name="Frisvad J.C."/>
            <person name="Nielsen K.L."/>
        </authorList>
    </citation>
    <scope>NUCLEOTIDE SEQUENCE</scope>
    <source>
        <strain evidence="3">IBT 30761</strain>
    </source>
</reference>
<keyword evidence="2" id="KW-0812">Transmembrane</keyword>
<organism evidence="3 4">
    <name type="scientific">Penicillium argentinense</name>
    <dbReference type="NCBI Taxonomy" id="1131581"/>
    <lineage>
        <taxon>Eukaryota</taxon>
        <taxon>Fungi</taxon>
        <taxon>Dikarya</taxon>
        <taxon>Ascomycota</taxon>
        <taxon>Pezizomycotina</taxon>
        <taxon>Eurotiomycetes</taxon>
        <taxon>Eurotiomycetidae</taxon>
        <taxon>Eurotiales</taxon>
        <taxon>Aspergillaceae</taxon>
        <taxon>Penicillium</taxon>
    </lineage>
</organism>